<dbReference type="InterPro" id="IPR033904">
    <property type="entry name" value="Trans_IPPS_HH"/>
</dbReference>
<dbReference type="GO" id="GO:0004311">
    <property type="term" value="F:geranylgeranyl diphosphate synthase activity"/>
    <property type="evidence" value="ECO:0007669"/>
    <property type="project" value="InterPro"/>
</dbReference>
<evidence type="ECO:0000256" key="1">
    <source>
        <dbReference type="ARBA" id="ARBA00004684"/>
    </source>
</evidence>
<gene>
    <name evidence="3" type="ORF">AVDCRST_MAG29-1884</name>
</gene>
<dbReference type="PANTHER" id="PTHR31480">
    <property type="entry name" value="BIFUNCTIONAL LYCOPENE CYCLASE/PHYTOENE SYNTHASE"/>
    <property type="match status" value="1"/>
</dbReference>
<dbReference type="InterPro" id="IPR019845">
    <property type="entry name" value="Squalene/phytoene_synthase_CS"/>
</dbReference>
<proteinExistence type="predicted"/>
<dbReference type="UniPathway" id="UPA00799"/>
<evidence type="ECO:0000256" key="2">
    <source>
        <dbReference type="ARBA" id="ARBA00022679"/>
    </source>
</evidence>
<dbReference type="InterPro" id="IPR002060">
    <property type="entry name" value="Squ/phyt_synthse"/>
</dbReference>
<dbReference type="GO" id="GO:0051996">
    <property type="term" value="F:squalene synthase [NAD(P)H] activity"/>
    <property type="evidence" value="ECO:0007669"/>
    <property type="project" value="InterPro"/>
</dbReference>
<dbReference type="SFLD" id="SFLDS00005">
    <property type="entry name" value="Isoprenoid_Synthase_Type_I"/>
    <property type="match status" value="1"/>
</dbReference>
<dbReference type="InterPro" id="IPR044843">
    <property type="entry name" value="Trans_IPPS_bact-type"/>
</dbReference>
<comment type="pathway">
    <text evidence="1">Carotenoid biosynthesis; phytoene biosynthesis.</text>
</comment>
<reference evidence="3" key="1">
    <citation type="submission" date="2020-02" db="EMBL/GenBank/DDBJ databases">
        <authorList>
            <person name="Meier V. D."/>
        </authorList>
    </citation>
    <scope>NUCLEOTIDE SEQUENCE</scope>
    <source>
        <strain evidence="3">AVDCRST_MAG29</strain>
    </source>
</reference>
<dbReference type="InterPro" id="IPR008949">
    <property type="entry name" value="Isoprenoid_synthase_dom_sf"/>
</dbReference>
<dbReference type="SFLD" id="SFLDG01212">
    <property type="entry name" value="Phytoene_synthase_like"/>
    <property type="match status" value="1"/>
</dbReference>
<dbReference type="CDD" id="cd00683">
    <property type="entry name" value="Trans_IPPS_HH"/>
    <property type="match status" value="1"/>
</dbReference>
<organism evidence="3">
    <name type="scientific">uncultured Nocardioidaceae bacterium</name>
    <dbReference type="NCBI Taxonomy" id="253824"/>
    <lineage>
        <taxon>Bacteria</taxon>
        <taxon>Bacillati</taxon>
        <taxon>Actinomycetota</taxon>
        <taxon>Actinomycetes</taxon>
        <taxon>Propionibacteriales</taxon>
        <taxon>Nocardioidaceae</taxon>
        <taxon>environmental samples</taxon>
    </lineage>
</organism>
<keyword evidence="2 3" id="KW-0808">Transferase</keyword>
<dbReference type="GO" id="GO:0016117">
    <property type="term" value="P:carotenoid biosynthetic process"/>
    <property type="evidence" value="ECO:0007669"/>
    <property type="project" value="UniProtKB-ARBA"/>
</dbReference>
<dbReference type="EC" id="2.5.1.32" evidence="3"/>
<dbReference type="AlphaFoldDB" id="A0A6J4M114"/>
<dbReference type="PROSITE" id="PS01045">
    <property type="entry name" value="SQUALEN_PHYTOEN_SYN_2"/>
    <property type="match status" value="1"/>
</dbReference>
<dbReference type="Pfam" id="PF00494">
    <property type="entry name" value="SQS_PSY"/>
    <property type="match status" value="1"/>
</dbReference>
<dbReference type="EMBL" id="CADCUG010000117">
    <property type="protein sequence ID" value="CAA9345971.1"/>
    <property type="molecule type" value="Genomic_DNA"/>
</dbReference>
<dbReference type="SFLD" id="SFLDG01018">
    <property type="entry name" value="Squalene/Phytoene_Synthase_Lik"/>
    <property type="match status" value="1"/>
</dbReference>
<name>A0A6J4M114_9ACTN</name>
<evidence type="ECO:0000313" key="3">
    <source>
        <dbReference type="EMBL" id="CAA9345971.1"/>
    </source>
</evidence>
<dbReference type="Gene3D" id="1.10.600.10">
    <property type="entry name" value="Farnesyl Diphosphate Synthase"/>
    <property type="match status" value="1"/>
</dbReference>
<accession>A0A6J4M114</accession>
<sequence length="316" mass="35023">MSGRELDAAGIHDPALRASYEQCRRLNAAHGRTYYLSTLLLPPAKRPYVHALYGYARHADDFVDSLVRPDPERLLSWGADFRRALRTGTSTDPVAAATVHTAQRWGIPVDLFDAFLHSMQMDISVTGYATYADLQSYMYGSAEVIGLQMLPILEPVTDEAREPARILGEAFQLTNFIRDVGEDLLRGRVYLPTEDLAAAGVTRADLARGTITPGVRALLRFEIARARELYRQAEPGLDMLHPTSRDCVRTAFLLYGRILDAVEAADYRVLDRRVSVGVPRRLRVAVPRLIAARAARRRAGAERPGVPTTPTRASIG</sequence>
<protein>
    <submittedName>
        <fullName evidence="3">Phytoene synthase</fullName>
        <ecNumber evidence="3">2.5.1.32</ecNumber>
    </submittedName>
</protein>
<dbReference type="SUPFAM" id="SSF48576">
    <property type="entry name" value="Terpenoid synthases"/>
    <property type="match status" value="1"/>
</dbReference>